<dbReference type="AlphaFoldDB" id="A0A401ZVW3"/>
<dbReference type="InterPro" id="IPR008271">
    <property type="entry name" value="Ser/Thr_kinase_AS"/>
</dbReference>
<dbReference type="Pfam" id="PF00069">
    <property type="entry name" value="Pkinase"/>
    <property type="match status" value="1"/>
</dbReference>
<keyword evidence="11" id="KW-1185">Reference proteome</keyword>
<dbReference type="GO" id="GO:0004674">
    <property type="term" value="F:protein serine/threonine kinase activity"/>
    <property type="evidence" value="ECO:0007669"/>
    <property type="project" value="UniProtKB-KW"/>
</dbReference>
<feature type="compositionally biased region" description="Gly residues" evidence="7">
    <location>
        <begin position="426"/>
        <end position="451"/>
    </location>
</feature>
<evidence type="ECO:0000256" key="2">
    <source>
        <dbReference type="ARBA" id="ARBA00022527"/>
    </source>
</evidence>
<feature type="domain" description="Protein kinase" evidence="9">
    <location>
        <begin position="13"/>
        <end position="268"/>
    </location>
</feature>
<sequence>MQELHEEKKIGRYHIQGPLARGGMAEIYLASDPESEQVVAIKLVSTLATEYCERFRREVEAMRALKHPHILPILDAGEHQQWSYAVMPYVANGTLNSALATGPCTLEDTGFIIDQLASALQFAHEQGIIHRDIKPSNILIRDPGHIYLADFGLVKRMQGGKDYSLTLSGYLIGTPEYMAPELAEGDATPASDIYALGIVTYQMLTGRVPFKGTNPMSTYLKHINGILTPPSEYNPTLPAEIDQVILQALSKEPQERYTTAKAFAQAYQDALQDVLTRKQRYGEVVARANAITHPHNLDQIAELVTRQQKVSALPDPEISIAKRRELRFVPSAGVMALILILAISVSGFSLFSVSSSLFQFSLPPAHAGAEPVVTPDPTATPTPTATATPDPTATPEPTATPTPIQIVAPAPGTNNGNGTINNAGNTNGGGNGNTGGGNGNTGGGNGNNGNGKGHKKGK</sequence>
<dbReference type="EMBL" id="BIFR01000001">
    <property type="protein sequence ID" value="GCE10922.1"/>
    <property type="molecule type" value="Genomic_DNA"/>
</dbReference>
<reference evidence="11" key="1">
    <citation type="submission" date="2018-12" db="EMBL/GenBank/DDBJ databases">
        <title>Tengunoibacter tsumagoiensis gen. nov., sp. nov., Dictyobacter kobayashii sp. nov., D. alpinus sp. nov., and D. joshuensis sp. nov. and description of Dictyobacteraceae fam. nov. within the order Ktedonobacterales isolated from Tengu-no-mugimeshi.</title>
        <authorList>
            <person name="Wang C.M."/>
            <person name="Zheng Y."/>
            <person name="Sakai Y."/>
            <person name="Toyoda A."/>
            <person name="Minakuchi Y."/>
            <person name="Abe K."/>
            <person name="Yokota A."/>
            <person name="Yabe S."/>
        </authorList>
    </citation>
    <scope>NUCLEOTIDE SEQUENCE [LARGE SCALE GENOMIC DNA]</scope>
    <source>
        <strain evidence="11">Uno3</strain>
    </source>
</reference>
<dbReference type="OrthoDB" id="9814968at2"/>
<dbReference type="GO" id="GO:0005524">
    <property type="term" value="F:ATP binding"/>
    <property type="evidence" value="ECO:0007669"/>
    <property type="project" value="UniProtKB-KW"/>
</dbReference>
<dbReference type="Proteomes" id="UP000287352">
    <property type="component" value="Unassembled WGS sequence"/>
</dbReference>
<dbReference type="PROSITE" id="PS00108">
    <property type="entry name" value="PROTEIN_KINASE_ST"/>
    <property type="match status" value="1"/>
</dbReference>
<evidence type="ECO:0000256" key="4">
    <source>
        <dbReference type="ARBA" id="ARBA00022741"/>
    </source>
</evidence>
<accession>A0A401ZVW3</accession>
<gene>
    <name evidence="10" type="ORF">KTT_07810</name>
</gene>
<evidence type="ECO:0000256" key="6">
    <source>
        <dbReference type="ARBA" id="ARBA00022840"/>
    </source>
</evidence>
<keyword evidence="2" id="KW-0723">Serine/threonine-protein kinase</keyword>
<evidence type="ECO:0000256" key="3">
    <source>
        <dbReference type="ARBA" id="ARBA00022679"/>
    </source>
</evidence>
<evidence type="ECO:0000256" key="8">
    <source>
        <dbReference type="SAM" id="Phobius"/>
    </source>
</evidence>
<evidence type="ECO:0000313" key="11">
    <source>
        <dbReference type="Proteomes" id="UP000287352"/>
    </source>
</evidence>
<keyword evidence="6" id="KW-0067">ATP-binding</keyword>
<feature type="compositionally biased region" description="Low complexity" evidence="7">
    <location>
        <begin position="412"/>
        <end position="425"/>
    </location>
</feature>
<evidence type="ECO:0000313" key="10">
    <source>
        <dbReference type="EMBL" id="GCE10922.1"/>
    </source>
</evidence>
<comment type="caution">
    <text evidence="10">The sequence shown here is derived from an EMBL/GenBank/DDBJ whole genome shotgun (WGS) entry which is preliminary data.</text>
</comment>
<keyword evidence="4" id="KW-0547">Nucleotide-binding</keyword>
<dbReference type="Gene3D" id="1.10.510.10">
    <property type="entry name" value="Transferase(Phosphotransferase) domain 1"/>
    <property type="match status" value="1"/>
</dbReference>
<dbReference type="PANTHER" id="PTHR43289">
    <property type="entry name" value="MITOGEN-ACTIVATED PROTEIN KINASE KINASE KINASE 20-RELATED"/>
    <property type="match status" value="1"/>
</dbReference>
<dbReference type="EC" id="2.7.11.1" evidence="1"/>
<keyword evidence="8" id="KW-0472">Membrane</keyword>
<protein>
    <recommendedName>
        <fullName evidence="1">non-specific serine/threonine protein kinase</fullName>
        <ecNumber evidence="1">2.7.11.1</ecNumber>
    </recommendedName>
</protein>
<dbReference type="FunFam" id="1.10.510.10:FF:000021">
    <property type="entry name" value="Serine/threonine protein kinase"/>
    <property type="match status" value="1"/>
</dbReference>
<dbReference type="CDD" id="cd14014">
    <property type="entry name" value="STKc_PknB_like"/>
    <property type="match status" value="1"/>
</dbReference>
<proteinExistence type="predicted"/>
<feature type="transmembrane region" description="Helical" evidence="8">
    <location>
        <begin position="328"/>
        <end position="351"/>
    </location>
</feature>
<evidence type="ECO:0000256" key="1">
    <source>
        <dbReference type="ARBA" id="ARBA00012513"/>
    </source>
</evidence>
<evidence type="ECO:0000256" key="5">
    <source>
        <dbReference type="ARBA" id="ARBA00022777"/>
    </source>
</evidence>
<dbReference type="SUPFAM" id="SSF56112">
    <property type="entry name" value="Protein kinase-like (PK-like)"/>
    <property type="match status" value="1"/>
</dbReference>
<dbReference type="InterPro" id="IPR000719">
    <property type="entry name" value="Prot_kinase_dom"/>
</dbReference>
<keyword evidence="3" id="KW-0808">Transferase</keyword>
<organism evidence="10 11">
    <name type="scientific">Tengunoibacter tsumagoiensis</name>
    <dbReference type="NCBI Taxonomy" id="2014871"/>
    <lineage>
        <taxon>Bacteria</taxon>
        <taxon>Bacillati</taxon>
        <taxon>Chloroflexota</taxon>
        <taxon>Ktedonobacteria</taxon>
        <taxon>Ktedonobacterales</taxon>
        <taxon>Dictyobacteraceae</taxon>
        <taxon>Tengunoibacter</taxon>
    </lineage>
</organism>
<dbReference type="InterPro" id="IPR011009">
    <property type="entry name" value="Kinase-like_dom_sf"/>
</dbReference>
<feature type="compositionally biased region" description="Low complexity" evidence="7">
    <location>
        <begin position="369"/>
        <end position="391"/>
    </location>
</feature>
<dbReference type="RefSeq" id="WP_126578485.1">
    <property type="nucleotide sequence ID" value="NZ_BIFR01000001.1"/>
</dbReference>
<keyword evidence="8" id="KW-0812">Transmembrane</keyword>
<dbReference type="PROSITE" id="PS50011">
    <property type="entry name" value="PROTEIN_KINASE_DOM"/>
    <property type="match status" value="1"/>
</dbReference>
<feature type="region of interest" description="Disordered" evidence="7">
    <location>
        <begin position="369"/>
        <end position="458"/>
    </location>
</feature>
<dbReference type="SMART" id="SM00220">
    <property type="entry name" value="S_TKc"/>
    <property type="match status" value="1"/>
</dbReference>
<evidence type="ECO:0000256" key="7">
    <source>
        <dbReference type="SAM" id="MobiDB-lite"/>
    </source>
</evidence>
<dbReference type="Gene3D" id="3.30.200.20">
    <property type="entry name" value="Phosphorylase Kinase, domain 1"/>
    <property type="match status" value="1"/>
</dbReference>
<name>A0A401ZVW3_9CHLR</name>
<keyword evidence="8" id="KW-1133">Transmembrane helix</keyword>
<dbReference type="PANTHER" id="PTHR43289:SF6">
    <property type="entry name" value="SERINE_THREONINE-PROTEIN KINASE NEKL-3"/>
    <property type="match status" value="1"/>
</dbReference>
<evidence type="ECO:0000259" key="9">
    <source>
        <dbReference type="PROSITE" id="PS50011"/>
    </source>
</evidence>
<keyword evidence="5" id="KW-0418">Kinase</keyword>